<sequence length="342" mass="37450">MQRAVLVGCGAMSKAWFEAVRTVGDIDIAGIVDLDPQKAEARAREFGLDGAIVSDDLPSVLARTQPELLFDIVIPQARHATVSVGLEAGCHVLSEKPMAETLDEARDLIERAERAGRIHAVVQNRRYIPQVRRIVRLIRSGAIGEVTSLHCDFFLAPHFGGFREEMRHVLLHDMAIHTFDAARLFAREAPSAVYAREWEPVNSWYHQGSSAAAIFEFSNGAVFTYRGSWCSDGLRTSWESAWRIVGSRGSLVWDGHDDIRAEAVTPTRSADGLFSEVAAIEIPPLDYPHRVGGHLGVLQDFIAATRGGPTPETVGSENIKSLAMVFGAIDSAEAGRRVEITI</sequence>
<dbReference type="PANTHER" id="PTHR43708:SF8">
    <property type="entry name" value="OXIDOREDUCTASE"/>
    <property type="match status" value="1"/>
</dbReference>
<feature type="domain" description="GFO/IDH/MocA-like oxidoreductase" evidence="2">
    <location>
        <begin position="131"/>
        <end position="252"/>
    </location>
</feature>
<dbReference type="InterPro" id="IPR000683">
    <property type="entry name" value="Gfo/Idh/MocA-like_OxRdtase_N"/>
</dbReference>
<dbReference type="Proteomes" id="UP001628091">
    <property type="component" value="Unassembled WGS sequence"/>
</dbReference>
<feature type="domain" description="Gfo/Idh/MocA-like oxidoreductase N-terminal" evidence="1">
    <location>
        <begin position="3"/>
        <end position="121"/>
    </location>
</feature>
<gene>
    <name evidence="3" type="ORF">PPNSA23_27110</name>
</gene>
<evidence type="ECO:0000313" key="4">
    <source>
        <dbReference type="Proteomes" id="UP001628091"/>
    </source>
</evidence>
<dbReference type="Gene3D" id="3.40.50.720">
    <property type="entry name" value="NAD(P)-binding Rossmann-like Domain"/>
    <property type="match status" value="1"/>
</dbReference>
<evidence type="ECO:0000259" key="1">
    <source>
        <dbReference type="Pfam" id="PF01408"/>
    </source>
</evidence>
<protein>
    <submittedName>
        <fullName evidence="3">Gfo/Idh/MocA family oxidoreductase</fullName>
    </submittedName>
</protein>
<dbReference type="SUPFAM" id="SSF51735">
    <property type="entry name" value="NAD(P)-binding Rossmann-fold domains"/>
    <property type="match status" value="1"/>
</dbReference>
<dbReference type="RefSeq" id="WP_407865325.1">
    <property type="nucleotide sequence ID" value="NZ_BAAFZP010000001.1"/>
</dbReference>
<dbReference type="InterPro" id="IPR036291">
    <property type="entry name" value="NAD(P)-bd_dom_sf"/>
</dbReference>
<dbReference type="SUPFAM" id="SSF55347">
    <property type="entry name" value="Glyceraldehyde-3-phosphate dehydrogenase-like, C-terminal domain"/>
    <property type="match status" value="1"/>
</dbReference>
<dbReference type="PANTHER" id="PTHR43708">
    <property type="entry name" value="CONSERVED EXPRESSED OXIDOREDUCTASE (EUROFUNG)"/>
    <property type="match status" value="1"/>
</dbReference>
<name>A0ABQ0H1F8_9HYPH</name>
<keyword evidence="4" id="KW-1185">Reference proteome</keyword>
<evidence type="ECO:0000313" key="3">
    <source>
        <dbReference type="EMBL" id="GAB1582768.1"/>
    </source>
</evidence>
<reference evidence="3 4" key="1">
    <citation type="submission" date="2024-10" db="EMBL/GenBank/DDBJ databases">
        <title>Isolation, draft genome sequencing and identification of Phyllobacterium sp. NSA23, isolated from leaf soil.</title>
        <authorList>
            <person name="Akita H."/>
        </authorList>
    </citation>
    <scope>NUCLEOTIDE SEQUENCE [LARGE SCALE GENOMIC DNA]</scope>
    <source>
        <strain evidence="3 4">NSA23</strain>
    </source>
</reference>
<dbReference type="EMBL" id="BAAFZP010000001">
    <property type="protein sequence ID" value="GAB1582768.1"/>
    <property type="molecule type" value="Genomic_DNA"/>
</dbReference>
<accession>A0ABQ0H1F8</accession>
<dbReference type="InterPro" id="IPR051317">
    <property type="entry name" value="Gfo/Idh/MocA_oxidoreduct"/>
</dbReference>
<dbReference type="Pfam" id="PF22725">
    <property type="entry name" value="GFO_IDH_MocA_C3"/>
    <property type="match status" value="1"/>
</dbReference>
<dbReference type="Gene3D" id="3.30.360.10">
    <property type="entry name" value="Dihydrodipicolinate Reductase, domain 2"/>
    <property type="match status" value="1"/>
</dbReference>
<proteinExistence type="predicted"/>
<evidence type="ECO:0000259" key="2">
    <source>
        <dbReference type="Pfam" id="PF22725"/>
    </source>
</evidence>
<dbReference type="InterPro" id="IPR055170">
    <property type="entry name" value="GFO_IDH_MocA-like_dom"/>
</dbReference>
<organism evidence="3 4">
    <name type="scientific">Phyllobacterium phragmitis</name>
    <dbReference type="NCBI Taxonomy" id="2670329"/>
    <lineage>
        <taxon>Bacteria</taxon>
        <taxon>Pseudomonadati</taxon>
        <taxon>Pseudomonadota</taxon>
        <taxon>Alphaproteobacteria</taxon>
        <taxon>Hyphomicrobiales</taxon>
        <taxon>Phyllobacteriaceae</taxon>
        <taxon>Phyllobacterium</taxon>
    </lineage>
</organism>
<comment type="caution">
    <text evidence="3">The sequence shown here is derived from an EMBL/GenBank/DDBJ whole genome shotgun (WGS) entry which is preliminary data.</text>
</comment>
<dbReference type="Pfam" id="PF01408">
    <property type="entry name" value="GFO_IDH_MocA"/>
    <property type="match status" value="1"/>
</dbReference>